<dbReference type="EMBL" id="MN739858">
    <property type="protein sequence ID" value="QHT74727.1"/>
    <property type="molecule type" value="Genomic_DNA"/>
</dbReference>
<reference evidence="1" key="1">
    <citation type="journal article" date="2020" name="Nature">
        <title>Giant virus diversity and host interactions through global metagenomics.</title>
        <authorList>
            <person name="Schulz F."/>
            <person name="Roux S."/>
            <person name="Paez-Espino D."/>
            <person name="Jungbluth S."/>
            <person name="Walsh D.A."/>
            <person name="Denef V.J."/>
            <person name="McMahon K.D."/>
            <person name="Konstantinidis K.T."/>
            <person name="Eloe-Fadrosh E.A."/>
            <person name="Kyrpides N.C."/>
            <person name="Woyke T."/>
        </authorList>
    </citation>
    <scope>NUCLEOTIDE SEQUENCE</scope>
    <source>
        <strain evidence="1">GVMAG-M-3300023179-62</strain>
    </source>
</reference>
<protein>
    <submittedName>
        <fullName evidence="1">Uncharacterized protein</fullName>
    </submittedName>
</protein>
<sequence length="119" mass="13591">MNFSIDCCCNRKSKKHREMSELKKDDNVNYEGVLSDIYELVLTPCDNSPEMPEVTQNTLTLPPAEKRRVYVNFFEDTGVPIPDSPITPRTPDANSNTLNLMIPKGSELYVNYEKVNNFT</sequence>
<dbReference type="AlphaFoldDB" id="A0A6C0H2U7"/>
<accession>A0A6C0H2U7</accession>
<proteinExistence type="predicted"/>
<organism evidence="1">
    <name type="scientific">viral metagenome</name>
    <dbReference type="NCBI Taxonomy" id="1070528"/>
    <lineage>
        <taxon>unclassified sequences</taxon>
        <taxon>metagenomes</taxon>
        <taxon>organismal metagenomes</taxon>
    </lineage>
</organism>
<evidence type="ECO:0000313" key="1">
    <source>
        <dbReference type="EMBL" id="QHT74727.1"/>
    </source>
</evidence>
<name>A0A6C0H2U7_9ZZZZ</name>